<reference evidence="2" key="1">
    <citation type="submission" date="2022-11" db="UniProtKB">
        <authorList>
            <consortium name="WormBaseParasite"/>
        </authorList>
    </citation>
    <scope>IDENTIFICATION</scope>
</reference>
<name>A0A915HVP5_ROMCU</name>
<dbReference type="Proteomes" id="UP000887565">
    <property type="component" value="Unplaced"/>
</dbReference>
<sequence>MITDLGIAIANVQKIQGANKKMTVRVEQPILVNKLENPSEQQPSQSYFRDDLKHCFRENSCS</sequence>
<dbReference type="WBParaSite" id="nRc.2.0.1.t05865-RA">
    <property type="protein sequence ID" value="nRc.2.0.1.t05865-RA"/>
    <property type="gene ID" value="nRc.2.0.1.g05865"/>
</dbReference>
<dbReference type="AlphaFoldDB" id="A0A915HVP5"/>
<accession>A0A915HVP5</accession>
<evidence type="ECO:0000313" key="1">
    <source>
        <dbReference type="Proteomes" id="UP000887565"/>
    </source>
</evidence>
<protein>
    <submittedName>
        <fullName evidence="2">Uncharacterized protein</fullName>
    </submittedName>
</protein>
<evidence type="ECO:0000313" key="2">
    <source>
        <dbReference type="WBParaSite" id="nRc.2.0.1.t05865-RA"/>
    </source>
</evidence>
<organism evidence="1 2">
    <name type="scientific">Romanomermis culicivorax</name>
    <name type="common">Nematode worm</name>
    <dbReference type="NCBI Taxonomy" id="13658"/>
    <lineage>
        <taxon>Eukaryota</taxon>
        <taxon>Metazoa</taxon>
        <taxon>Ecdysozoa</taxon>
        <taxon>Nematoda</taxon>
        <taxon>Enoplea</taxon>
        <taxon>Dorylaimia</taxon>
        <taxon>Mermithida</taxon>
        <taxon>Mermithoidea</taxon>
        <taxon>Mermithidae</taxon>
        <taxon>Romanomermis</taxon>
    </lineage>
</organism>
<keyword evidence="1" id="KW-1185">Reference proteome</keyword>
<proteinExistence type="predicted"/>